<dbReference type="EMBL" id="JX649875">
    <property type="protein sequence ID" value="AGC71536.1"/>
    <property type="molecule type" value="Genomic_DNA"/>
</dbReference>
<protein>
    <submittedName>
        <fullName evidence="1">Uncharacterized protein</fullName>
    </submittedName>
</protein>
<name>L7VW19_9BACT</name>
<evidence type="ECO:0000313" key="1">
    <source>
        <dbReference type="EMBL" id="AGC71536.1"/>
    </source>
</evidence>
<accession>L7VW19</accession>
<organism evidence="1">
    <name type="scientific">uncultured bacterium A1Q1_fos_550</name>
    <dbReference type="NCBI Taxonomy" id="1256583"/>
    <lineage>
        <taxon>Bacteria</taxon>
        <taxon>environmental samples</taxon>
    </lineage>
</organism>
<sequence>MTSNDSDNAAPTPALHLGRFEGREAFRQHVRDALACAAREGWREIILSDADFHDWPLGERAVIESLGDWARSGRTFVMLARSYDDVTRHHARFVTWRRTWAHIIDCRRCAKADPLELPSVLWSPGWVLRRLDAERSTGVCSAEPEARLLTRESLKEWLGQSSPGFPASTLGL</sequence>
<dbReference type="AlphaFoldDB" id="L7VW19"/>
<reference evidence="1" key="1">
    <citation type="submission" date="2012-09" db="EMBL/GenBank/DDBJ databases">
        <title>Metagenomic Characterization of a Microbial Community in Wastewater Detects High Levels of Antibiotic Resistance.</title>
        <authorList>
            <person name="Abrams M."/>
            <person name="Caldwell A."/>
            <person name="Vandaei E."/>
            <person name="Lee W."/>
            <person name="Perrott J."/>
            <person name="Khan S.Y."/>
            <person name="Ta J."/>
            <person name="Romero D."/>
            <person name="Nguyen V."/>
            <person name="Pourmand N."/>
            <person name="Ouverney C.C."/>
        </authorList>
    </citation>
    <scope>NUCLEOTIDE SEQUENCE</scope>
</reference>
<proteinExistence type="predicted"/>